<keyword evidence="10" id="KW-1185">Reference proteome</keyword>
<evidence type="ECO:0000256" key="5">
    <source>
        <dbReference type="ARBA" id="ARBA00022692"/>
    </source>
</evidence>
<dbReference type="GO" id="GO:0055085">
    <property type="term" value="P:transmembrane transport"/>
    <property type="evidence" value="ECO:0007669"/>
    <property type="project" value="TreeGrafter"/>
</dbReference>
<evidence type="ECO:0000256" key="6">
    <source>
        <dbReference type="ARBA" id="ARBA00022989"/>
    </source>
</evidence>
<accession>A0A3R5QQV1</accession>
<keyword evidence="6 8" id="KW-1133">Transmembrane helix</keyword>
<dbReference type="AlphaFoldDB" id="A0A3R5QQV1"/>
<keyword evidence="3" id="KW-0813">Transport</keyword>
<evidence type="ECO:0000313" key="9">
    <source>
        <dbReference type="EMBL" id="QAA30603.1"/>
    </source>
</evidence>
<dbReference type="InterPro" id="IPR002549">
    <property type="entry name" value="AI-2E-like"/>
</dbReference>
<keyword evidence="4" id="KW-1003">Cell membrane</keyword>
<dbReference type="GO" id="GO:0005886">
    <property type="term" value="C:plasma membrane"/>
    <property type="evidence" value="ECO:0007669"/>
    <property type="project" value="UniProtKB-SubCell"/>
</dbReference>
<keyword evidence="5 8" id="KW-0812">Transmembrane</keyword>
<sequence>MNKRKVIYNLLIINLLLLIVYIYSKVPMLLSFTGKIVKVVMVPIIIGVFFFYLIKPLNDMLLKKGVKSSFSAMITLIIASVVLAGFFIFLGRHLIKEFRTLIFNLSEIINNDFISQFDGYVGRYMDVQWMYDRITKYLEGYLYIIGRRSLKVFSFTMNLFSALLLILVIIFYLLKDGLRFKESVLKIIPKRYKDVLSKIMSDGNKVLSSYVTGQACVAISLATMIFIGYKIIGIPSAIVLASTTFILAFIPFVGFFISMVIPYIIAISYGIPMIIKLTILFMVAQGIKGRIVVPLIMSKAMHIHPLTDIFLVITAASVIGPLGAFIIVPLYSLLKVVLININVLTSDNTINYKNEN</sequence>
<evidence type="ECO:0000256" key="8">
    <source>
        <dbReference type="SAM" id="Phobius"/>
    </source>
</evidence>
<dbReference type="EMBL" id="CP025746">
    <property type="protein sequence ID" value="QAA30603.1"/>
    <property type="molecule type" value="Genomic_DNA"/>
</dbReference>
<feature type="transmembrane region" description="Helical" evidence="8">
    <location>
        <begin position="6"/>
        <end position="24"/>
    </location>
</feature>
<comment type="similarity">
    <text evidence="2">Belongs to the autoinducer-2 exporter (AI-2E) (TC 2.A.86) family.</text>
</comment>
<evidence type="ECO:0000313" key="10">
    <source>
        <dbReference type="Proteomes" id="UP000286268"/>
    </source>
</evidence>
<protein>
    <submittedName>
        <fullName evidence="9">AI-2E family transporter</fullName>
    </submittedName>
</protein>
<evidence type="ECO:0000256" key="3">
    <source>
        <dbReference type="ARBA" id="ARBA00022448"/>
    </source>
</evidence>
<dbReference type="KEGG" id="cmah:C1I91_02390"/>
<dbReference type="RefSeq" id="WP_128211054.1">
    <property type="nucleotide sequence ID" value="NZ_CP025746.1"/>
</dbReference>
<evidence type="ECO:0000256" key="4">
    <source>
        <dbReference type="ARBA" id="ARBA00022475"/>
    </source>
</evidence>
<dbReference type="PANTHER" id="PTHR21716">
    <property type="entry name" value="TRANSMEMBRANE PROTEIN"/>
    <property type="match status" value="1"/>
</dbReference>
<evidence type="ECO:0000256" key="2">
    <source>
        <dbReference type="ARBA" id="ARBA00009773"/>
    </source>
</evidence>
<feature type="transmembrane region" description="Helical" evidence="8">
    <location>
        <begin position="236"/>
        <end position="257"/>
    </location>
</feature>
<dbReference type="Pfam" id="PF01594">
    <property type="entry name" value="AI-2E_transport"/>
    <property type="match status" value="1"/>
</dbReference>
<dbReference type="Proteomes" id="UP000286268">
    <property type="component" value="Chromosome"/>
</dbReference>
<feature type="transmembrane region" description="Helical" evidence="8">
    <location>
        <begin position="69"/>
        <end position="90"/>
    </location>
</feature>
<feature type="transmembrane region" description="Helical" evidence="8">
    <location>
        <begin position="305"/>
        <end position="328"/>
    </location>
</feature>
<reference evidence="9 10" key="1">
    <citation type="submission" date="2018-01" db="EMBL/GenBank/DDBJ databases">
        <title>Genome Sequencing and Assembly of Anaerobacter polyendosporus strain CT4.</title>
        <authorList>
            <person name="Tachaapaikoon C."/>
            <person name="Sutheeworapong S."/>
            <person name="Jenjaroenpun P."/>
            <person name="Wongsurawat T."/>
            <person name="Nookeaw I."/>
            <person name="Cheawchanlertfa P."/>
            <person name="Kosugi A."/>
            <person name="Cheevadhanarak S."/>
            <person name="Ratanakhanokchai K."/>
        </authorList>
    </citation>
    <scope>NUCLEOTIDE SEQUENCE [LARGE SCALE GENOMIC DNA]</scope>
    <source>
        <strain evidence="9 10">CT4</strain>
    </source>
</reference>
<feature type="transmembrane region" description="Helical" evidence="8">
    <location>
        <begin position="152"/>
        <end position="174"/>
    </location>
</feature>
<dbReference type="OrthoDB" id="9793390at2"/>
<evidence type="ECO:0000256" key="1">
    <source>
        <dbReference type="ARBA" id="ARBA00004651"/>
    </source>
</evidence>
<evidence type="ECO:0000256" key="7">
    <source>
        <dbReference type="ARBA" id="ARBA00023136"/>
    </source>
</evidence>
<comment type="subcellular location">
    <subcellularLocation>
        <location evidence="1">Cell membrane</location>
        <topology evidence="1">Multi-pass membrane protein</topology>
    </subcellularLocation>
</comment>
<keyword evidence="7 8" id="KW-0472">Membrane</keyword>
<feature type="transmembrane region" description="Helical" evidence="8">
    <location>
        <begin position="263"/>
        <end position="284"/>
    </location>
</feature>
<organism evidence="9 10">
    <name type="scientific">Clostridium manihotivorum</name>
    <dbReference type="NCBI Taxonomy" id="2320868"/>
    <lineage>
        <taxon>Bacteria</taxon>
        <taxon>Bacillati</taxon>
        <taxon>Bacillota</taxon>
        <taxon>Clostridia</taxon>
        <taxon>Eubacteriales</taxon>
        <taxon>Clostridiaceae</taxon>
        <taxon>Clostridium</taxon>
    </lineage>
</organism>
<gene>
    <name evidence="9" type="ORF">C1I91_02390</name>
</gene>
<name>A0A3R5QQV1_9CLOT</name>
<dbReference type="PANTHER" id="PTHR21716:SF53">
    <property type="entry name" value="PERMEASE PERM-RELATED"/>
    <property type="match status" value="1"/>
</dbReference>
<feature type="transmembrane region" description="Helical" evidence="8">
    <location>
        <begin position="36"/>
        <end position="54"/>
    </location>
</feature>
<proteinExistence type="inferred from homology"/>
<feature type="transmembrane region" description="Helical" evidence="8">
    <location>
        <begin position="207"/>
        <end position="229"/>
    </location>
</feature>